<comment type="caution">
    <text evidence="1">The sequence shown here is derived from an EMBL/GenBank/DDBJ whole genome shotgun (WGS) entry which is preliminary data.</text>
</comment>
<dbReference type="EMBL" id="JAWLKI010000017">
    <property type="protein sequence ID" value="MDV6308643.1"/>
    <property type="molecule type" value="Genomic_DNA"/>
</dbReference>
<gene>
    <name evidence="1" type="ORF">R3P94_15225</name>
</gene>
<name>A0ABU4DFW7_9ACTN</name>
<keyword evidence="2" id="KW-1185">Reference proteome</keyword>
<organism evidence="1 2">
    <name type="scientific">Gordonia amicalis</name>
    <dbReference type="NCBI Taxonomy" id="89053"/>
    <lineage>
        <taxon>Bacteria</taxon>
        <taxon>Bacillati</taxon>
        <taxon>Actinomycetota</taxon>
        <taxon>Actinomycetes</taxon>
        <taxon>Mycobacteriales</taxon>
        <taxon>Gordoniaceae</taxon>
        <taxon>Gordonia</taxon>
    </lineage>
</organism>
<dbReference type="RefSeq" id="WP_198362529.1">
    <property type="nucleotide sequence ID" value="NZ_JANJEV010000001.1"/>
</dbReference>
<sequence>MIGQLGLQTAFEGQLDQARDQSALAGDLDLSGIELGEQYGAAGGAVRGSRAAAVITDARPSAVGRIRASERVRQNVSRPVCAASTVVSGHATTTDATAPVIDLAVYERAAQNRNTLP</sequence>
<accession>A0ABU4DFW7</accession>
<evidence type="ECO:0000313" key="1">
    <source>
        <dbReference type="EMBL" id="MDV6308643.1"/>
    </source>
</evidence>
<evidence type="ECO:0000313" key="2">
    <source>
        <dbReference type="Proteomes" id="UP001185779"/>
    </source>
</evidence>
<dbReference type="Proteomes" id="UP001185779">
    <property type="component" value="Unassembled WGS sequence"/>
</dbReference>
<proteinExistence type="predicted"/>
<reference evidence="1 2" key="1">
    <citation type="submission" date="2023-10" db="EMBL/GenBank/DDBJ databases">
        <title>Development of a sustainable strategy for remediation of hydrocarbon-contaminated territories based on the waste exchange concept.</title>
        <authorList>
            <person name="Krivoruchko A."/>
        </authorList>
    </citation>
    <scope>NUCLEOTIDE SEQUENCE [LARGE SCALE GENOMIC DNA]</scope>
    <source>
        <strain evidence="1 2">IEGM 1266</strain>
    </source>
</reference>
<protein>
    <submittedName>
        <fullName evidence="1">Uncharacterized protein</fullName>
    </submittedName>
</protein>